<dbReference type="Proteomes" id="UP000198253">
    <property type="component" value="Chromosome I"/>
</dbReference>
<dbReference type="SUPFAM" id="SSF56399">
    <property type="entry name" value="ADP-ribosylation"/>
    <property type="match status" value="1"/>
</dbReference>
<dbReference type="EMBL" id="LT607413">
    <property type="protein sequence ID" value="SCF42285.1"/>
    <property type="molecule type" value="Genomic_DNA"/>
</dbReference>
<dbReference type="PROSITE" id="PS51996">
    <property type="entry name" value="TR_MART"/>
    <property type="match status" value="1"/>
</dbReference>
<dbReference type="RefSeq" id="WP_088985124.1">
    <property type="nucleotide sequence ID" value="NZ_LT607413.1"/>
</dbReference>
<dbReference type="Pfam" id="PF03496">
    <property type="entry name" value="ADPrib_exo_Tox"/>
    <property type="match status" value="1"/>
</dbReference>
<evidence type="ECO:0000259" key="2">
    <source>
        <dbReference type="Pfam" id="PF03496"/>
    </source>
</evidence>
<evidence type="ECO:0000313" key="4">
    <source>
        <dbReference type="Proteomes" id="UP000198253"/>
    </source>
</evidence>
<evidence type="ECO:0000313" key="3">
    <source>
        <dbReference type="EMBL" id="SCF42285.1"/>
    </source>
</evidence>
<name>A0A1C5AAR1_MICEC</name>
<dbReference type="GO" id="GO:0016740">
    <property type="term" value="F:transferase activity"/>
    <property type="evidence" value="ECO:0007669"/>
    <property type="project" value="UniProtKB-KW"/>
</dbReference>
<dbReference type="InParanoid" id="A0A1C5AAR1"/>
<gene>
    <name evidence="3" type="ORF">GA0070618_6638</name>
</gene>
<feature type="domain" description="ADP ribosyltransferase" evidence="2">
    <location>
        <begin position="774"/>
        <end position="920"/>
    </location>
</feature>
<protein>
    <submittedName>
        <fullName evidence="3">ADP-ribosyltransferase exoenzyme</fullName>
    </submittedName>
</protein>
<dbReference type="Pfam" id="PF25310">
    <property type="entry name" value="VG15"/>
    <property type="match status" value="1"/>
</dbReference>
<dbReference type="InterPro" id="IPR003540">
    <property type="entry name" value="ADP-ribosyltransferase"/>
</dbReference>
<dbReference type="InterPro" id="IPR057369">
    <property type="entry name" value="VG15"/>
</dbReference>
<reference evidence="4" key="1">
    <citation type="submission" date="2016-06" db="EMBL/GenBank/DDBJ databases">
        <authorList>
            <person name="Varghese N."/>
            <person name="Submissions Spin"/>
        </authorList>
    </citation>
    <scope>NUCLEOTIDE SEQUENCE [LARGE SCALE GENOMIC DNA]</scope>
    <source>
        <strain evidence="4">DSM 43816</strain>
    </source>
</reference>
<dbReference type="Gene3D" id="3.90.176.10">
    <property type="entry name" value="Toxin ADP-ribosyltransferase, Chain A, domain 1"/>
    <property type="match status" value="1"/>
</dbReference>
<sequence>MAALTTHNLAESYRVTQAKVATEAAAGVALAVKTLLNPANLTKSFPAYAAAAGKIIADARVKAAEQGGAFYLAHRKASGVTGAMPEIAWAPQLPAGQLATSLLVTGPVAVKKAFTMGASVPQALAAAEVKAAGAAYRHTANGGRGTIKGTAYRDAKAIGWARVSDGRPCDFCAMLASRGAVYESATTAGLTDDGDRYHDNCGCFVVPVYTRSDPIPGLGPQLEKLWKDATKRAKASQGTDEPKTASQMFRALYRERYPEGSNPSQMIADAHLDAFRLEAEKNRTVFEAKAAREAEKAAKAAAEAAAEAERIAQAAAEGMSRPKPKRENLKHVGTAGGSHGATIWEDTSTGERWIFKPQADVMNAIDVATAKLAKRVGRPAADTYAFELDGRLGSLQRMLPGGDAFPGPDSQRIDPTALSDADALALQKEHVIDWLFANHDAHKANFVRDADGQLAGIDKGQALKFFGRDRLDWTFHANEHEPIYTTIYRAFAEGKDVALQDPAQGELSVFIRSVMDMPDDDLRDLFRPYAEAAARRGWLLTGNHWKPDALEPLAAGLKPNDVSVFLDALVARKNRLAGDFAQLYARAKAERTKVEAEAKAAAAKAALVKKWKGKPAPAPPDKPKPPQVDRARYFDGWLAKVKARYEAFAPGKKLEDSLNWHHVQAVIDGENLPALEALKDGHYVDWDLYQEAADLWGDVAEAQQKADQDGDYLKALRSYKNRLTRYKRYLAEWREVNGSGGLAGMDADAVKHSSFDEGDAWATRSLTVPRGEHAEAITTYSGSSYEDWNGALRTHADPHTPPPGTWAKLTTDADGAFAPTPEAVVVHRGTTWMEFAFPDGTRTGSLPPPDPRELIGTVQVQHGYGSVSVGHRSAFSFQPVQLVIRVPAGHGATWVRPISRFPHEYEVLLQRSTRSYVHDIYQDPSGTWVVELEVLPMDADPASYAGLTPMPRAVKPPLNPYA</sequence>
<keyword evidence="4" id="KW-1185">Reference proteome</keyword>
<dbReference type="OrthoDB" id="3194844at2"/>
<organism evidence="3 4">
    <name type="scientific">Micromonospora echinospora</name>
    <name type="common">Micromonospora purpurea</name>
    <dbReference type="NCBI Taxonomy" id="1877"/>
    <lineage>
        <taxon>Bacteria</taxon>
        <taxon>Bacillati</taxon>
        <taxon>Actinomycetota</taxon>
        <taxon>Actinomycetes</taxon>
        <taxon>Micromonosporales</taxon>
        <taxon>Micromonosporaceae</taxon>
        <taxon>Micromonospora</taxon>
    </lineage>
</organism>
<feature type="region of interest" description="Disordered" evidence="1">
    <location>
        <begin position="315"/>
        <end position="343"/>
    </location>
</feature>
<dbReference type="AlphaFoldDB" id="A0A1C5AAR1"/>
<keyword evidence="3" id="KW-0808">Transferase</keyword>
<accession>A0A1C5AAR1</accession>
<dbReference type="GO" id="GO:0005576">
    <property type="term" value="C:extracellular region"/>
    <property type="evidence" value="ECO:0007669"/>
    <property type="project" value="InterPro"/>
</dbReference>
<evidence type="ECO:0000256" key="1">
    <source>
        <dbReference type="SAM" id="MobiDB-lite"/>
    </source>
</evidence>
<proteinExistence type="predicted"/>